<dbReference type="SMART" id="SM00530">
    <property type="entry name" value="HTH_XRE"/>
    <property type="match status" value="1"/>
</dbReference>
<evidence type="ECO:0000313" key="4">
    <source>
        <dbReference type="EMBL" id="AUZ18036.1"/>
    </source>
</evidence>
<gene>
    <name evidence="4" type="ORF">AL504_31405</name>
</gene>
<evidence type="ECO:0000256" key="2">
    <source>
        <dbReference type="SAM" id="MobiDB-lite"/>
    </source>
</evidence>
<evidence type="ECO:0000259" key="3">
    <source>
        <dbReference type="PROSITE" id="PS50943"/>
    </source>
</evidence>
<feature type="region of interest" description="Disordered" evidence="2">
    <location>
        <begin position="184"/>
        <end position="244"/>
    </location>
</feature>
<dbReference type="GO" id="GO:0005829">
    <property type="term" value="C:cytosol"/>
    <property type="evidence" value="ECO:0007669"/>
    <property type="project" value="TreeGrafter"/>
</dbReference>
<dbReference type="PROSITE" id="PS50943">
    <property type="entry name" value="HTH_CROC1"/>
    <property type="match status" value="1"/>
</dbReference>
<accession>A0A2L0PTK3</accession>
<dbReference type="CDD" id="cd00093">
    <property type="entry name" value="HTH_XRE"/>
    <property type="match status" value="1"/>
</dbReference>
<dbReference type="SUPFAM" id="SSF47413">
    <property type="entry name" value="lambda repressor-like DNA-binding domains"/>
    <property type="match status" value="1"/>
</dbReference>
<protein>
    <submittedName>
        <fullName evidence="4">Helix-turn-helix domain-containing protein</fullName>
    </submittedName>
</protein>
<dbReference type="InterPro" id="IPR010982">
    <property type="entry name" value="Lambda_DNA-bd_dom_sf"/>
</dbReference>
<organism evidence="4 5">
    <name type="scientific">Alcaligenes xylosoxydans xylosoxydans</name>
    <name type="common">Achromobacter xylosoxidans</name>
    <dbReference type="NCBI Taxonomy" id="85698"/>
    <lineage>
        <taxon>Bacteria</taxon>
        <taxon>Pseudomonadati</taxon>
        <taxon>Pseudomonadota</taxon>
        <taxon>Betaproteobacteria</taxon>
        <taxon>Burkholderiales</taxon>
        <taxon>Alcaligenaceae</taxon>
        <taxon>Achromobacter</taxon>
    </lineage>
</organism>
<sequence>MYSSSDIGRRIQHARAALGWTQTQLAKVCEIAPTQFSRYESGRATPRPETLSKIAAALNVTIEWLATGEGAVQGDNQLPPMPEGFESVSLTLPADLVARMEDSARQNGLTLEMELLRRLDEKNAAAASLDSLVEQVLLKLAERAEAAERGTLEQQSGGDNSFQLVQTTRDALLKPLQTVAHIAAEGRLKSRTPQIPGVNAPKEGLGGAPKAEKPEKARPAISKKKVAQKKAAQTRPEASKDQEN</sequence>
<dbReference type="EMBL" id="CP014060">
    <property type="protein sequence ID" value="AUZ18036.1"/>
    <property type="molecule type" value="Genomic_DNA"/>
</dbReference>
<reference evidence="5" key="1">
    <citation type="submission" date="2015-12" db="EMBL/GenBank/DDBJ databases">
        <title>FDA dAtabase for Regulatory Grade micrObial Sequences (FDA-ARGOS): Supporting development and validation of Infectious Disease Dx tests.</title>
        <authorList>
            <person name="Case J."/>
            <person name="Tallon L."/>
            <person name="Sadzewicz L."/>
            <person name="Sengamalay N."/>
            <person name="Ott S."/>
            <person name="Godinez A."/>
            <person name="Nagaraj S."/>
            <person name="Nadendla S."/>
            <person name="Sichtig H."/>
        </authorList>
    </citation>
    <scope>NUCLEOTIDE SEQUENCE [LARGE SCALE GENOMIC DNA]</scope>
    <source>
        <strain evidence="5">FDAARGOS_147</strain>
    </source>
</reference>
<dbReference type="PANTHER" id="PTHR46797:SF1">
    <property type="entry name" value="METHYLPHOSPHONATE SYNTHASE"/>
    <property type="match status" value="1"/>
</dbReference>
<evidence type="ECO:0000256" key="1">
    <source>
        <dbReference type="ARBA" id="ARBA00023125"/>
    </source>
</evidence>
<dbReference type="InterPro" id="IPR001387">
    <property type="entry name" value="Cro/C1-type_HTH"/>
</dbReference>
<proteinExistence type="predicted"/>
<evidence type="ECO:0000313" key="5">
    <source>
        <dbReference type="Proteomes" id="UP000060602"/>
    </source>
</evidence>
<dbReference type="Proteomes" id="UP000060602">
    <property type="component" value="Chromosome"/>
</dbReference>
<name>A0A2L0PTK3_ALCXX</name>
<dbReference type="GO" id="GO:0003700">
    <property type="term" value="F:DNA-binding transcription factor activity"/>
    <property type="evidence" value="ECO:0007669"/>
    <property type="project" value="TreeGrafter"/>
</dbReference>
<feature type="domain" description="HTH cro/C1-type" evidence="3">
    <location>
        <begin position="11"/>
        <end position="65"/>
    </location>
</feature>
<dbReference type="AlphaFoldDB" id="A0A2L0PTK3"/>
<dbReference type="Gene3D" id="1.10.260.40">
    <property type="entry name" value="lambda repressor-like DNA-binding domains"/>
    <property type="match status" value="1"/>
</dbReference>
<dbReference type="Pfam" id="PF01381">
    <property type="entry name" value="HTH_3"/>
    <property type="match status" value="1"/>
</dbReference>
<dbReference type="InterPro" id="IPR050807">
    <property type="entry name" value="TransReg_Diox_bact_type"/>
</dbReference>
<dbReference type="PANTHER" id="PTHR46797">
    <property type="entry name" value="HTH-TYPE TRANSCRIPTIONAL REGULATOR"/>
    <property type="match status" value="1"/>
</dbReference>
<dbReference type="GO" id="GO:0003677">
    <property type="term" value="F:DNA binding"/>
    <property type="evidence" value="ECO:0007669"/>
    <property type="project" value="UniProtKB-KW"/>
</dbReference>
<keyword evidence="1" id="KW-0238">DNA-binding</keyword>